<evidence type="ECO:0000313" key="4">
    <source>
        <dbReference type="Proteomes" id="UP000479132"/>
    </source>
</evidence>
<dbReference type="AlphaFoldDB" id="A0A6M1TCS7"/>
<dbReference type="PANTHER" id="PTHR43265">
    <property type="entry name" value="ESTERASE ESTD"/>
    <property type="match status" value="1"/>
</dbReference>
<protein>
    <submittedName>
        <fullName evidence="3">Alpha/beta hydrolase</fullName>
    </submittedName>
</protein>
<dbReference type="GO" id="GO:0052689">
    <property type="term" value="F:carboxylic ester hydrolase activity"/>
    <property type="evidence" value="ECO:0007669"/>
    <property type="project" value="TreeGrafter"/>
</dbReference>
<dbReference type="RefSeq" id="WP_165270962.1">
    <property type="nucleotide sequence ID" value="NZ_JAALLS010000025.1"/>
</dbReference>
<dbReference type="Proteomes" id="UP000479132">
    <property type="component" value="Unassembled WGS sequence"/>
</dbReference>
<feature type="signal peptide" evidence="1">
    <location>
        <begin position="1"/>
        <end position="19"/>
    </location>
</feature>
<evidence type="ECO:0000259" key="2">
    <source>
        <dbReference type="Pfam" id="PF12146"/>
    </source>
</evidence>
<dbReference type="InterPro" id="IPR022742">
    <property type="entry name" value="Hydrolase_4"/>
</dbReference>
<reference evidence="3 4" key="1">
    <citation type="submission" date="2020-02" db="EMBL/GenBank/DDBJ databases">
        <title>Aliifodinibius halophilus 2W32, complete genome.</title>
        <authorList>
            <person name="Li Y."/>
            <person name="Wu S."/>
        </authorList>
    </citation>
    <scope>NUCLEOTIDE SEQUENCE [LARGE SCALE GENOMIC DNA]</scope>
    <source>
        <strain evidence="3 4">2W32</strain>
    </source>
</reference>
<proteinExistence type="predicted"/>
<dbReference type="InterPro" id="IPR029058">
    <property type="entry name" value="AB_hydrolase_fold"/>
</dbReference>
<feature type="domain" description="Serine aminopeptidase S33" evidence="2">
    <location>
        <begin position="79"/>
        <end position="320"/>
    </location>
</feature>
<feature type="chain" id="PRO_5026872014" evidence="1">
    <location>
        <begin position="20"/>
        <end position="353"/>
    </location>
</feature>
<keyword evidence="3" id="KW-0378">Hydrolase</keyword>
<dbReference type="Gene3D" id="3.40.50.1820">
    <property type="entry name" value="alpha/beta hydrolase"/>
    <property type="match status" value="1"/>
</dbReference>
<dbReference type="EMBL" id="JAALLS010000025">
    <property type="protein sequence ID" value="NGP89821.1"/>
    <property type="molecule type" value="Genomic_DNA"/>
</dbReference>
<dbReference type="Pfam" id="PF12146">
    <property type="entry name" value="Hydrolase_4"/>
    <property type="match status" value="1"/>
</dbReference>
<evidence type="ECO:0000256" key="1">
    <source>
        <dbReference type="SAM" id="SignalP"/>
    </source>
</evidence>
<sequence length="353" mass="39349">MKKFSLFILIILFSLTTRAQYSENYNHKELIIKNDSIKIGGTLSWPTEQRADKLVIMITGSGAQDRDATMKPISDFKPFALLAGSLTSNGLATFRYDDRGVGASTGNFAKATLDMLASDVEAIIRHFQKKNTPSFSELILLGHSQGGLVGGKVAIGNKSVDKLILMASTGIPLQKVIRYQVQRAFSRAFVDSALAAKEIDAREQLMDAIKKDTNISKSQKKYRNQFAAIQRSVGMDSSQASRMAQQQVNQLTKTYRSPQLQSLFYYEPTSDLKKLDIPVLVLFGSKDTQVTVEMNKDPIKEALESAEVPYQIEVFPNANHPFQKAKTGKVREYGQLENRFVDGFTSTIVNWIN</sequence>
<keyword evidence="4" id="KW-1185">Reference proteome</keyword>
<dbReference type="SUPFAM" id="SSF53474">
    <property type="entry name" value="alpha/beta-Hydrolases"/>
    <property type="match status" value="1"/>
</dbReference>
<accession>A0A6M1TCS7</accession>
<keyword evidence="1" id="KW-0732">Signal</keyword>
<dbReference type="PANTHER" id="PTHR43265:SF1">
    <property type="entry name" value="ESTERASE ESTD"/>
    <property type="match status" value="1"/>
</dbReference>
<evidence type="ECO:0000313" key="3">
    <source>
        <dbReference type="EMBL" id="NGP89821.1"/>
    </source>
</evidence>
<dbReference type="InterPro" id="IPR053145">
    <property type="entry name" value="AB_hydrolase_Est10"/>
</dbReference>
<organism evidence="3 4">
    <name type="scientific">Fodinibius halophilus</name>
    <dbReference type="NCBI Taxonomy" id="1736908"/>
    <lineage>
        <taxon>Bacteria</taxon>
        <taxon>Pseudomonadati</taxon>
        <taxon>Balneolota</taxon>
        <taxon>Balneolia</taxon>
        <taxon>Balneolales</taxon>
        <taxon>Balneolaceae</taxon>
        <taxon>Fodinibius</taxon>
    </lineage>
</organism>
<name>A0A6M1TCS7_9BACT</name>
<comment type="caution">
    <text evidence="3">The sequence shown here is derived from an EMBL/GenBank/DDBJ whole genome shotgun (WGS) entry which is preliminary data.</text>
</comment>
<gene>
    <name evidence="3" type="ORF">G3569_15795</name>
</gene>